<keyword evidence="2" id="KW-1185">Reference proteome</keyword>
<dbReference type="GO" id="GO:0016788">
    <property type="term" value="F:hydrolase activity, acting on ester bonds"/>
    <property type="evidence" value="ECO:0007669"/>
    <property type="project" value="UniProtKB-ARBA"/>
</dbReference>
<dbReference type="SUPFAM" id="SSF52266">
    <property type="entry name" value="SGNH hydrolase"/>
    <property type="match status" value="1"/>
</dbReference>
<evidence type="ECO:0000313" key="1">
    <source>
        <dbReference type="EMBL" id="TWT72710.1"/>
    </source>
</evidence>
<dbReference type="Gene3D" id="3.40.50.1110">
    <property type="entry name" value="SGNH hydrolase"/>
    <property type="match status" value="1"/>
</dbReference>
<protein>
    <submittedName>
        <fullName evidence="1">Uncharacterized protein</fullName>
    </submittedName>
</protein>
<proteinExistence type="predicted"/>
<comment type="caution">
    <text evidence="1">The sequence shown here is derived from an EMBL/GenBank/DDBJ whole genome shotgun (WGS) entry which is preliminary data.</text>
</comment>
<sequence>MNIGQWRPALAVLLLSVGWADAAPLNIIFYGNSFTFGAGSSRPVDSIFRDIATIAGHERPYTISAASSGQDLEWHVNNNTQRITSSILPGNNWDHIVLQEHSTKLTRAYPDSPPFPASVEESKTTAVELFNVAKQHSPGVTPVLYETWARGPGHAFYTGANPLFSGPAEMQAEIRAGYDALQEALDTDAGQQQTLLAPVGDAWREANYDNLHATDLWHAQNRGSLLAALVIYGTIYGDTNTSALDLTQRRVLDSLNLTEADGAFLTAAADATLRAENVPEPCSAAVVIGMLTVAAACRQAAPTKRGVGVAP</sequence>
<dbReference type="OrthoDB" id="7443339at2"/>
<dbReference type="AlphaFoldDB" id="A0A5C5YBF1"/>
<gene>
    <name evidence="1" type="ORF">Pla123a_40090</name>
</gene>
<evidence type="ECO:0000313" key="2">
    <source>
        <dbReference type="Proteomes" id="UP000318478"/>
    </source>
</evidence>
<dbReference type="InterPro" id="IPR036514">
    <property type="entry name" value="SGNH_hydro_sf"/>
</dbReference>
<dbReference type="EMBL" id="SJPO01000011">
    <property type="protein sequence ID" value="TWT72710.1"/>
    <property type="molecule type" value="Genomic_DNA"/>
</dbReference>
<accession>A0A5C5YBF1</accession>
<dbReference type="Proteomes" id="UP000318478">
    <property type="component" value="Unassembled WGS sequence"/>
</dbReference>
<name>A0A5C5YBF1_9BACT</name>
<reference evidence="1 2" key="1">
    <citation type="submission" date="2019-02" db="EMBL/GenBank/DDBJ databases">
        <title>Deep-cultivation of Planctomycetes and their phenomic and genomic characterization uncovers novel biology.</title>
        <authorList>
            <person name="Wiegand S."/>
            <person name="Jogler M."/>
            <person name="Boedeker C."/>
            <person name="Pinto D."/>
            <person name="Vollmers J."/>
            <person name="Rivas-Marin E."/>
            <person name="Kohn T."/>
            <person name="Peeters S.H."/>
            <person name="Heuer A."/>
            <person name="Rast P."/>
            <person name="Oberbeckmann S."/>
            <person name="Bunk B."/>
            <person name="Jeske O."/>
            <person name="Meyerdierks A."/>
            <person name="Storesund J.E."/>
            <person name="Kallscheuer N."/>
            <person name="Luecker S."/>
            <person name="Lage O.M."/>
            <person name="Pohl T."/>
            <person name="Merkel B.J."/>
            <person name="Hornburger P."/>
            <person name="Mueller R.-W."/>
            <person name="Bruemmer F."/>
            <person name="Labrenz M."/>
            <person name="Spormann A.M."/>
            <person name="Op Den Camp H."/>
            <person name="Overmann J."/>
            <person name="Amann R."/>
            <person name="Jetten M.S.M."/>
            <person name="Mascher T."/>
            <person name="Medema M.H."/>
            <person name="Devos D.P."/>
            <person name="Kaster A.-K."/>
            <person name="Ovreas L."/>
            <person name="Rohde M."/>
            <person name="Galperin M.Y."/>
            <person name="Jogler C."/>
        </authorList>
    </citation>
    <scope>NUCLEOTIDE SEQUENCE [LARGE SCALE GENOMIC DNA]</scope>
    <source>
        <strain evidence="1 2">Pla123a</strain>
    </source>
</reference>
<organism evidence="1 2">
    <name type="scientific">Posidoniimonas polymericola</name>
    <dbReference type="NCBI Taxonomy" id="2528002"/>
    <lineage>
        <taxon>Bacteria</taxon>
        <taxon>Pseudomonadati</taxon>
        <taxon>Planctomycetota</taxon>
        <taxon>Planctomycetia</taxon>
        <taxon>Pirellulales</taxon>
        <taxon>Lacipirellulaceae</taxon>
        <taxon>Posidoniimonas</taxon>
    </lineage>
</organism>
<dbReference type="RefSeq" id="WP_146590239.1">
    <property type="nucleotide sequence ID" value="NZ_SJPO01000011.1"/>
</dbReference>